<dbReference type="PROSITE" id="PS51464">
    <property type="entry name" value="SIS"/>
    <property type="match status" value="1"/>
</dbReference>
<organism evidence="10 12">
    <name type="scientific">Aquisalinus luteolus</name>
    <dbReference type="NCBI Taxonomy" id="1566827"/>
    <lineage>
        <taxon>Bacteria</taxon>
        <taxon>Pseudomonadati</taxon>
        <taxon>Pseudomonadota</taxon>
        <taxon>Alphaproteobacteria</taxon>
        <taxon>Parvularculales</taxon>
        <taxon>Parvularculaceae</taxon>
        <taxon>Aquisalinus</taxon>
    </lineage>
</organism>
<dbReference type="SUPFAM" id="SSF53697">
    <property type="entry name" value="SIS domain"/>
    <property type="match status" value="1"/>
</dbReference>
<evidence type="ECO:0000256" key="2">
    <source>
        <dbReference type="ARBA" id="ARBA00022737"/>
    </source>
</evidence>
<dbReference type="Pfam" id="PF00571">
    <property type="entry name" value="CBS"/>
    <property type="match status" value="2"/>
</dbReference>
<evidence type="ECO:0000256" key="3">
    <source>
        <dbReference type="ARBA" id="ARBA00023122"/>
    </source>
</evidence>
<dbReference type="InterPro" id="IPR050986">
    <property type="entry name" value="GutQ/KpsF_isomerases"/>
</dbReference>
<name>A0A8J3EPU7_9PROT</name>
<evidence type="ECO:0000313" key="11">
    <source>
        <dbReference type="EMBL" id="NHK28883.1"/>
    </source>
</evidence>
<dbReference type="RefSeq" id="WP_155141236.1">
    <property type="nucleotide sequence ID" value="NZ_BMGZ01000002.1"/>
</dbReference>
<comment type="similarity">
    <text evidence="1 4">Belongs to the SIS family. GutQ/KpsF subfamily.</text>
</comment>
<dbReference type="GO" id="GO:0019146">
    <property type="term" value="F:arabinose-5-phosphate isomerase activity"/>
    <property type="evidence" value="ECO:0007669"/>
    <property type="project" value="UniProtKB-ARBA"/>
</dbReference>
<dbReference type="GO" id="GO:0046872">
    <property type="term" value="F:metal ion binding"/>
    <property type="evidence" value="ECO:0007669"/>
    <property type="project" value="UniProtKB-KW"/>
</dbReference>
<feature type="domain" description="CBS" evidence="8">
    <location>
        <begin position="209"/>
        <end position="268"/>
    </location>
</feature>
<dbReference type="InterPro" id="IPR001347">
    <property type="entry name" value="SIS_dom"/>
</dbReference>
<sequence length="325" mass="34191">MSQYIEIARSVVDIEADGLRSLSDLLKPGSDSFLATEFIRAVDGIRASRGRVIVTGMGKSGHIARKLAATLASTGQPASYVHPGEASHGDLGMIGREDVVIALSNSGETPELRDIIGYCSRFDIPLIAITSGRESSLAKASDIVLLLPPAKEACSETRAPTTSTTMSLVLGDALAVTLLRERSFSAEDFQTYHPGGKLGASLRKVADLMSARSALPLCAPDTKMDEVIREISSHGLGCVGIVDEGGLLAGVITDGDIRRHVSSNMLSETARSVMTKSPITIAPDTLAAEALHILSSKHITALFVCVEKKPVGILHVHDCLAAGVI</sequence>
<dbReference type="AlphaFoldDB" id="A0A8J3EPU7"/>
<dbReference type="PANTHER" id="PTHR42745">
    <property type="match status" value="1"/>
</dbReference>
<keyword evidence="13" id="KW-1185">Reference proteome</keyword>
<evidence type="ECO:0000256" key="4">
    <source>
        <dbReference type="PIRNR" id="PIRNR004692"/>
    </source>
</evidence>
<dbReference type="GO" id="GO:1901135">
    <property type="term" value="P:carbohydrate derivative metabolic process"/>
    <property type="evidence" value="ECO:0007669"/>
    <property type="project" value="InterPro"/>
</dbReference>
<dbReference type="SMART" id="SM00116">
    <property type="entry name" value="CBS"/>
    <property type="match status" value="2"/>
</dbReference>
<keyword evidence="5" id="KW-0479">Metal-binding</keyword>
<evidence type="ECO:0000256" key="1">
    <source>
        <dbReference type="ARBA" id="ARBA00008165"/>
    </source>
</evidence>
<keyword evidence="11" id="KW-0413">Isomerase</keyword>
<dbReference type="InterPro" id="IPR000644">
    <property type="entry name" value="CBS_dom"/>
</dbReference>
<feature type="site" description="Catalytically relevant" evidence="6">
    <location>
        <position position="193"/>
    </location>
</feature>
<feature type="binding site" evidence="5">
    <location>
        <position position="82"/>
    </location>
    <ligand>
        <name>Zn(2+)</name>
        <dbReference type="ChEBI" id="CHEBI:29105"/>
    </ligand>
</feature>
<evidence type="ECO:0000256" key="7">
    <source>
        <dbReference type="PROSITE-ProRule" id="PRU00703"/>
    </source>
</evidence>
<evidence type="ECO:0000256" key="6">
    <source>
        <dbReference type="PIRSR" id="PIRSR004692-3"/>
    </source>
</evidence>
<feature type="site" description="Catalytically relevant" evidence="6">
    <location>
        <position position="152"/>
    </location>
</feature>
<dbReference type="CDD" id="cd05014">
    <property type="entry name" value="SIS_Kpsf"/>
    <property type="match status" value="1"/>
</dbReference>
<dbReference type="Gene3D" id="3.40.50.10490">
    <property type="entry name" value="Glucose-6-phosphate isomerase like protein, domain 1"/>
    <property type="match status" value="1"/>
</dbReference>
<keyword evidence="3 7" id="KW-0129">CBS domain</keyword>
<evidence type="ECO:0000313" key="13">
    <source>
        <dbReference type="Proteomes" id="UP000818603"/>
    </source>
</evidence>
<dbReference type="EMBL" id="BMGZ01000002">
    <property type="protein sequence ID" value="GGH99804.1"/>
    <property type="molecule type" value="Genomic_DNA"/>
</dbReference>
<dbReference type="InterPro" id="IPR004800">
    <property type="entry name" value="KdsD/KpsF-type"/>
</dbReference>
<accession>A0A8J3EPU7</accession>
<feature type="domain" description="CBS" evidence="8">
    <location>
        <begin position="274"/>
        <end position="325"/>
    </location>
</feature>
<evidence type="ECO:0000259" key="9">
    <source>
        <dbReference type="PROSITE" id="PS51464"/>
    </source>
</evidence>
<dbReference type="GO" id="GO:0097367">
    <property type="term" value="F:carbohydrate derivative binding"/>
    <property type="evidence" value="ECO:0007669"/>
    <property type="project" value="InterPro"/>
</dbReference>
<dbReference type="Proteomes" id="UP000818603">
    <property type="component" value="Unassembled WGS sequence"/>
</dbReference>
<evidence type="ECO:0000313" key="12">
    <source>
        <dbReference type="Proteomes" id="UP000621856"/>
    </source>
</evidence>
<evidence type="ECO:0000313" key="10">
    <source>
        <dbReference type="EMBL" id="GGH99804.1"/>
    </source>
</evidence>
<dbReference type="PANTHER" id="PTHR42745:SF1">
    <property type="entry name" value="ARABINOSE 5-PHOSPHATE ISOMERASE KDSD"/>
    <property type="match status" value="1"/>
</dbReference>
<feature type="site" description="Catalytically relevant" evidence="6">
    <location>
        <position position="59"/>
    </location>
</feature>
<dbReference type="PIRSF" id="PIRSF004692">
    <property type="entry name" value="KdsD_KpsF"/>
    <property type="match status" value="1"/>
</dbReference>
<keyword evidence="2" id="KW-0677">Repeat</keyword>
<reference evidence="10" key="1">
    <citation type="journal article" date="2014" name="Int. J. Syst. Evol. Microbiol.">
        <title>Complete genome sequence of Corynebacterium casei LMG S-19264T (=DSM 44701T), isolated from a smear-ripened cheese.</title>
        <authorList>
            <consortium name="US DOE Joint Genome Institute (JGI-PGF)"/>
            <person name="Walter F."/>
            <person name="Albersmeier A."/>
            <person name="Kalinowski J."/>
            <person name="Ruckert C."/>
        </authorList>
    </citation>
    <scope>NUCLEOTIDE SEQUENCE</scope>
    <source>
        <strain evidence="10">CGMCC 1.14984</strain>
    </source>
</reference>
<dbReference type="InterPro" id="IPR035474">
    <property type="entry name" value="SIS_Kpsf"/>
</dbReference>
<comment type="caution">
    <text evidence="10">The sequence shown here is derived from an EMBL/GenBank/DDBJ whole genome shotgun (WGS) entry which is preliminary data.</text>
</comment>
<evidence type="ECO:0000259" key="8">
    <source>
        <dbReference type="PROSITE" id="PS51371"/>
    </source>
</evidence>
<dbReference type="NCBIfam" id="TIGR00393">
    <property type="entry name" value="kpsF"/>
    <property type="match status" value="1"/>
</dbReference>
<gene>
    <name evidence="11" type="ORF">FF098_013255</name>
    <name evidence="10" type="ORF">GCM10011355_26630</name>
</gene>
<feature type="site" description="Catalytically relevant" evidence="6">
    <location>
        <position position="111"/>
    </location>
</feature>
<dbReference type="CDD" id="cd04604">
    <property type="entry name" value="CBS_pair_SIS_assoc"/>
    <property type="match status" value="1"/>
</dbReference>
<evidence type="ECO:0000256" key="5">
    <source>
        <dbReference type="PIRSR" id="PIRSR004692-2"/>
    </source>
</evidence>
<reference evidence="11 13" key="2">
    <citation type="submission" date="2020-02" db="EMBL/GenBank/DDBJ databases">
        <title>Genome sequence of Parvularcula flava strain NH6-79.</title>
        <authorList>
            <person name="Abdul Karim M.H."/>
            <person name="Lam M.Q."/>
            <person name="Chen S.J."/>
            <person name="Yahya A."/>
            <person name="Shahir S."/>
            <person name="Shamsir M.S."/>
            <person name="Chong C.S."/>
        </authorList>
    </citation>
    <scope>NUCLEOTIDE SEQUENCE [LARGE SCALE GENOMIC DNA]</scope>
    <source>
        <strain evidence="11 13">NH6-79</strain>
    </source>
</reference>
<dbReference type="PROSITE" id="PS51371">
    <property type="entry name" value="CBS"/>
    <property type="match status" value="2"/>
</dbReference>
<dbReference type="Gene3D" id="3.10.580.10">
    <property type="entry name" value="CBS-domain"/>
    <property type="match status" value="1"/>
</dbReference>
<feature type="domain" description="SIS" evidence="9">
    <location>
        <begin position="41"/>
        <end position="184"/>
    </location>
</feature>
<keyword evidence="5" id="KW-0862">Zinc</keyword>
<reference evidence="10" key="3">
    <citation type="submission" date="2020-09" db="EMBL/GenBank/DDBJ databases">
        <authorList>
            <person name="Sun Q."/>
            <person name="Zhou Y."/>
        </authorList>
    </citation>
    <scope>NUCLEOTIDE SEQUENCE</scope>
    <source>
        <strain evidence="10">CGMCC 1.14984</strain>
    </source>
</reference>
<dbReference type="Pfam" id="PF01380">
    <property type="entry name" value="SIS"/>
    <property type="match status" value="1"/>
</dbReference>
<dbReference type="Proteomes" id="UP000621856">
    <property type="component" value="Unassembled WGS sequence"/>
</dbReference>
<dbReference type="EMBL" id="VCJR02000002">
    <property type="protein sequence ID" value="NHK28883.1"/>
    <property type="molecule type" value="Genomic_DNA"/>
</dbReference>
<protein>
    <submittedName>
        <fullName evidence="10 11">KpsF/GutQ</fullName>
    </submittedName>
</protein>
<dbReference type="GO" id="GO:0005975">
    <property type="term" value="P:carbohydrate metabolic process"/>
    <property type="evidence" value="ECO:0007669"/>
    <property type="project" value="InterPro"/>
</dbReference>
<dbReference type="FunFam" id="3.40.50.10490:FF:000011">
    <property type="entry name" value="Arabinose 5-phosphate isomerase"/>
    <property type="match status" value="1"/>
</dbReference>
<dbReference type="InterPro" id="IPR046348">
    <property type="entry name" value="SIS_dom_sf"/>
</dbReference>
<dbReference type="InterPro" id="IPR046342">
    <property type="entry name" value="CBS_dom_sf"/>
</dbReference>
<proteinExistence type="inferred from homology"/>